<keyword evidence="11" id="KW-0282">Flagellum</keyword>
<keyword evidence="8 10" id="KW-1133">Transmembrane helix</keyword>
<evidence type="ECO:0000256" key="3">
    <source>
        <dbReference type="ARBA" id="ARBA00008281"/>
    </source>
</evidence>
<keyword evidence="4" id="KW-1003">Cell membrane</keyword>
<keyword evidence="5 10" id="KW-0145">Chemotaxis</keyword>
<dbReference type="EMBL" id="FOCI01000002">
    <property type="protein sequence ID" value="SEM60289.1"/>
    <property type="molecule type" value="Genomic_DNA"/>
</dbReference>
<dbReference type="GO" id="GO:0009425">
    <property type="term" value="C:bacterial-type flagellum basal body"/>
    <property type="evidence" value="ECO:0007669"/>
    <property type="project" value="InterPro"/>
</dbReference>
<name>A0A1H7ZS03_9RHOB</name>
<keyword evidence="6 10" id="KW-0812">Transmembrane</keyword>
<dbReference type="Proteomes" id="UP000199585">
    <property type="component" value="Unassembled WGS sequence"/>
</dbReference>
<dbReference type="AlphaFoldDB" id="A0A1H7ZS03"/>
<evidence type="ECO:0000256" key="10">
    <source>
        <dbReference type="RuleBase" id="RU364125"/>
    </source>
</evidence>
<evidence type="ECO:0000313" key="12">
    <source>
        <dbReference type="Proteomes" id="UP000199585"/>
    </source>
</evidence>
<keyword evidence="9 10" id="KW-0472">Membrane</keyword>
<dbReference type="GO" id="GO:0071973">
    <property type="term" value="P:bacterial-type flagellum-dependent cell motility"/>
    <property type="evidence" value="ECO:0007669"/>
    <property type="project" value="InterPro"/>
</dbReference>
<evidence type="ECO:0000256" key="5">
    <source>
        <dbReference type="ARBA" id="ARBA00022500"/>
    </source>
</evidence>
<dbReference type="GO" id="GO:0006935">
    <property type="term" value="P:chemotaxis"/>
    <property type="evidence" value="ECO:0007669"/>
    <property type="project" value="UniProtKB-KW"/>
</dbReference>
<dbReference type="GO" id="GO:0005886">
    <property type="term" value="C:plasma membrane"/>
    <property type="evidence" value="ECO:0007669"/>
    <property type="project" value="UniProtKB-SubCell"/>
</dbReference>
<dbReference type="STRING" id="245187.SAMN04488003_10270"/>
<sequence>MTAIADAGPEVPRKTSKLPLIVGLVLAIAGAGGGFVAVGAGLLGGPATDEGQGEEAVSDHASDDGHSAADASAVAFIPLEPLVISLQGPQQYLRFTAQIEVPQEAQGAVTAILPRIVDVLNGYLRAVDAAELADPAALMRLRSQMLRRIQVVAGPENVRDLLIMEFVLN</sequence>
<evidence type="ECO:0000256" key="8">
    <source>
        <dbReference type="ARBA" id="ARBA00022989"/>
    </source>
</evidence>
<evidence type="ECO:0000256" key="1">
    <source>
        <dbReference type="ARBA" id="ARBA00002254"/>
    </source>
</evidence>
<protein>
    <recommendedName>
        <fullName evidence="10">Flagellar protein FliL</fullName>
    </recommendedName>
</protein>
<reference evidence="11 12" key="1">
    <citation type="submission" date="2016-10" db="EMBL/GenBank/DDBJ databases">
        <authorList>
            <person name="de Groot N.N."/>
        </authorList>
    </citation>
    <scope>NUCLEOTIDE SEQUENCE [LARGE SCALE GENOMIC DNA]</scope>
    <source>
        <strain evidence="11 12">DSM 16213</strain>
    </source>
</reference>
<accession>A0A1H7ZS03</accession>
<dbReference type="InterPro" id="IPR005503">
    <property type="entry name" value="FliL"/>
</dbReference>
<proteinExistence type="inferred from homology"/>
<comment type="function">
    <text evidence="1 10">Controls the rotational direction of flagella during chemotaxis.</text>
</comment>
<keyword evidence="7 10" id="KW-0283">Flagellar rotation</keyword>
<organism evidence="11 12">
    <name type="scientific">Loktanella fryxellensis</name>
    <dbReference type="NCBI Taxonomy" id="245187"/>
    <lineage>
        <taxon>Bacteria</taxon>
        <taxon>Pseudomonadati</taxon>
        <taxon>Pseudomonadota</taxon>
        <taxon>Alphaproteobacteria</taxon>
        <taxon>Rhodobacterales</taxon>
        <taxon>Roseobacteraceae</taxon>
        <taxon>Loktanella</taxon>
    </lineage>
</organism>
<gene>
    <name evidence="11" type="ORF">SAMN04488003_10270</name>
</gene>
<keyword evidence="11" id="KW-0966">Cell projection</keyword>
<evidence type="ECO:0000256" key="2">
    <source>
        <dbReference type="ARBA" id="ARBA00004162"/>
    </source>
</evidence>
<comment type="similarity">
    <text evidence="3 10">Belongs to the FliL family.</text>
</comment>
<keyword evidence="11" id="KW-0969">Cilium</keyword>
<comment type="subcellular location">
    <subcellularLocation>
        <location evidence="10">Cell inner membrane</location>
    </subcellularLocation>
    <subcellularLocation>
        <location evidence="2">Cell membrane</location>
        <topology evidence="2">Single-pass membrane protein</topology>
    </subcellularLocation>
</comment>
<keyword evidence="10" id="KW-0997">Cell inner membrane</keyword>
<evidence type="ECO:0000256" key="4">
    <source>
        <dbReference type="ARBA" id="ARBA00022475"/>
    </source>
</evidence>
<dbReference type="OrthoDB" id="7619358at2"/>
<dbReference type="RefSeq" id="WP_089898478.1">
    <property type="nucleotide sequence ID" value="NZ_FOCI01000002.1"/>
</dbReference>
<keyword evidence="12" id="KW-1185">Reference proteome</keyword>
<evidence type="ECO:0000313" key="11">
    <source>
        <dbReference type="EMBL" id="SEM60289.1"/>
    </source>
</evidence>
<evidence type="ECO:0000256" key="7">
    <source>
        <dbReference type="ARBA" id="ARBA00022779"/>
    </source>
</evidence>
<feature type="transmembrane region" description="Helical" evidence="10">
    <location>
        <begin position="20"/>
        <end position="43"/>
    </location>
</feature>
<dbReference type="Pfam" id="PF03748">
    <property type="entry name" value="FliL"/>
    <property type="match status" value="1"/>
</dbReference>
<evidence type="ECO:0000256" key="6">
    <source>
        <dbReference type="ARBA" id="ARBA00022692"/>
    </source>
</evidence>
<evidence type="ECO:0000256" key="9">
    <source>
        <dbReference type="ARBA" id="ARBA00023136"/>
    </source>
</evidence>